<evidence type="ECO:0000313" key="1">
    <source>
        <dbReference type="EMBL" id="QVL20214.1"/>
    </source>
</evidence>
<proteinExistence type="predicted"/>
<reference evidence="1 2" key="1">
    <citation type="journal article" date="2016" name="J. Hazard. Mater.">
        <title>A newly isolated Pseudomonas putida S-1 strain for batch-mode-propanethiol degradation and continuous treatment of propanethiol-containing waste gas.</title>
        <authorList>
            <person name="Chen D.Z."/>
            <person name="Sun Y.M."/>
            <person name="Han L.M."/>
            <person name="Chen J."/>
            <person name="Ye J.X."/>
            <person name="Chen J.M."/>
        </authorList>
    </citation>
    <scope>NUCLEOTIDE SEQUENCE [LARGE SCALE GENOMIC DNA]</scope>
    <source>
        <strain evidence="1 2">S-1</strain>
    </source>
</reference>
<dbReference type="GeneID" id="87479864"/>
<evidence type="ECO:0000313" key="2">
    <source>
        <dbReference type="Proteomes" id="UP000678154"/>
    </source>
</evidence>
<sequence length="95" mass="10604">MGRGCANVGAYDLEVNVSNDALREMVIAHDDIIASLIAAVRKKDALDLTLFNELLEKLREGRQEDESGKNKTYNQVIETAKSSCLILTEQPKVRR</sequence>
<name>A0ABX8DXN2_9PSED</name>
<organism evidence="1 2">
    <name type="scientific">Pseudomonas qingdaonensis</name>
    <dbReference type="NCBI Taxonomy" id="2056231"/>
    <lineage>
        <taxon>Bacteria</taxon>
        <taxon>Pseudomonadati</taxon>
        <taxon>Pseudomonadota</taxon>
        <taxon>Gammaproteobacteria</taxon>
        <taxon>Pseudomonadales</taxon>
        <taxon>Pseudomonadaceae</taxon>
        <taxon>Pseudomonas</taxon>
    </lineage>
</organism>
<protein>
    <submittedName>
        <fullName evidence="1">Uncharacterized protein</fullName>
    </submittedName>
</protein>
<accession>A0ABX8DXN2</accession>
<dbReference type="Proteomes" id="UP000678154">
    <property type="component" value="Chromosome"/>
</dbReference>
<keyword evidence="2" id="KW-1185">Reference proteome</keyword>
<dbReference type="RefSeq" id="WP_213607065.1">
    <property type="nucleotide sequence ID" value="NZ_CP074676.1"/>
</dbReference>
<dbReference type="EMBL" id="CP074676">
    <property type="protein sequence ID" value="QVL20214.1"/>
    <property type="molecule type" value="Genomic_DNA"/>
</dbReference>
<gene>
    <name evidence="1" type="ORF">KH389_06395</name>
</gene>